<dbReference type="GO" id="GO:0045895">
    <property type="term" value="P:positive regulation of mating-type specific transcription, DNA-templated"/>
    <property type="evidence" value="ECO:0007669"/>
    <property type="project" value="InterPro"/>
</dbReference>
<name>A0AAD6I0S0_PENCN</name>
<organism evidence="7 8">
    <name type="scientific">Penicillium canescens</name>
    <dbReference type="NCBI Taxonomy" id="5083"/>
    <lineage>
        <taxon>Eukaryota</taxon>
        <taxon>Fungi</taxon>
        <taxon>Dikarya</taxon>
        <taxon>Ascomycota</taxon>
        <taxon>Pezizomycotina</taxon>
        <taxon>Eurotiomycetes</taxon>
        <taxon>Eurotiomycetidae</taxon>
        <taxon>Eurotiales</taxon>
        <taxon>Aspergillaceae</taxon>
        <taxon>Penicillium</taxon>
    </lineage>
</organism>
<evidence type="ECO:0000256" key="5">
    <source>
        <dbReference type="RuleBase" id="RU003516"/>
    </source>
</evidence>
<gene>
    <name evidence="7" type="ORF">N7460_011616</name>
</gene>
<evidence type="ECO:0000256" key="1">
    <source>
        <dbReference type="ARBA" id="ARBA00023015"/>
    </source>
</evidence>
<accession>A0AAD6I0S0</accession>
<keyword evidence="8" id="KW-1185">Reference proteome</keyword>
<keyword evidence="2 5" id="KW-0238">DNA-binding</keyword>
<protein>
    <submittedName>
        <fullName evidence="7">Mating type protein</fullName>
    </submittedName>
</protein>
<reference evidence="7" key="1">
    <citation type="journal article" date="2023" name="IMA Fungus">
        <title>Comparative genomic study of the Penicillium genus elucidates a diverse pangenome and 15 lateral gene transfer events.</title>
        <authorList>
            <person name="Petersen C."/>
            <person name="Sorensen T."/>
            <person name="Nielsen M.R."/>
            <person name="Sondergaard T.E."/>
            <person name="Sorensen J.L."/>
            <person name="Fitzpatrick D.A."/>
            <person name="Frisvad J.C."/>
            <person name="Nielsen K.L."/>
        </authorList>
    </citation>
    <scope>NUCLEOTIDE SEQUENCE</scope>
    <source>
        <strain evidence="7">IBT 15450</strain>
    </source>
</reference>
<feature type="domain" description="Alpha box" evidence="6">
    <location>
        <begin position="131"/>
        <end position="186"/>
    </location>
</feature>
<evidence type="ECO:0000256" key="3">
    <source>
        <dbReference type="ARBA" id="ARBA00023163"/>
    </source>
</evidence>
<comment type="subcellular location">
    <subcellularLocation>
        <location evidence="5">Nucleus</location>
    </subcellularLocation>
</comment>
<dbReference type="GO" id="GO:0005634">
    <property type="term" value="C:nucleus"/>
    <property type="evidence" value="ECO:0007669"/>
    <property type="project" value="UniProtKB-SubCell"/>
</dbReference>
<dbReference type="AlphaFoldDB" id="A0AAD6I0S0"/>
<evidence type="ECO:0000256" key="2">
    <source>
        <dbReference type="ARBA" id="ARBA00023125"/>
    </source>
</evidence>
<dbReference type="GO" id="GO:0008301">
    <property type="term" value="F:DNA binding, bending"/>
    <property type="evidence" value="ECO:0007669"/>
    <property type="project" value="InterPro"/>
</dbReference>
<evidence type="ECO:0000313" key="7">
    <source>
        <dbReference type="EMBL" id="KAJ6026799.1"/>
    </source>
</evidence>
<dbReference type="InterPro" id="IPR006856">
    <property type="entry name" value="MATalpha_HMGbox"/>
</dbReference>
<keyword evidence="3 5" id="KW-0804">Transcription</keyword>
<dbReference type="Proteomes" id="UP001219568">
    <property type="component" value="Unassembled WGS sequence"/>
</dbReference>
<dbReference type="Pfam" id="PF04769">
    <property type="entry name" value="MATalpha_HMGbox"/>
    <property type="match status" value="1"/>
</dbReference>
<dbReference type="PROSITE" id="PS51325">
    <property type="entry name" value="ALPHA_BOX"/>
    <property type="match status" value="1"/>
</dbReference>
<evidence type="ECO:0000259" key="6">
    <source>
        <dbReference type="PROSITE" id="PS51325"/>
    </source>
</evidence>
<comment type="caution">
    <text evidence="7">The sequence shown here is derived from an EMBL/GenBank/DDBJ whole genome shotgun (WGS) entry which is preliminary data.</text>
</comment>
<evidence type="ECO:0000313" key="8">
    <source>
        <dbReference type="Proteomes" id="UP001219568"/>
    </source>
</evidence>
<keyword evidence="1 5" id="KW-0805">Transcription regulation</keyword>
<keyword evidence="4 5" id="KW-0539">Nucleus</keyword>
<sequence length="364" mass="40554">MSSRAPSPAQLQSTLLHAQALHGHSSAHLEMLLFRYIETLPINHAMRVVGRWPEDSAPGVYAASVLGALPANYFQQPRLLPVGPRFVFMNGILTLARIDEALPMQQLHPDSTTGCVGTSILDVLPSPLSQRRLRPLNSFMIFRSFCSPMFPGIPQKVKSTVISQLWEEDTMKPQWAVLAKAYTLIRDHFEVDHPSLPAFVKLVAPLIGLGEPDVYLKACGWKIRQADDHMEIVREGNSNVPRQFSPNPLSVYQVVQFCEASGYAKPRDGEWPRHILPDGAVFAVDPGYNGTVAEPQNWIIDTVPQWPIEEFEADEMYSVLDPERDQGIDIIYQTSAEFQQPLSDDAVNNYLVSGLDPIAFGNLA</sequence>
<evidence type="ECO:0000256" key="4">
    <source>
        <dbReference type="ARBA" id="ARBA00023242"/>
    </source>
</evidence>
<proteinExistence type="inferred from homology"/>
<comment type="similarity">
    <text evidence="5">Belongs to the MATALPHA1 family.</text>
</comment>
<dbReference type="EMBL" id="JAQJZL010000015">
    <property type="protein sequence ID" value="KAJ6026799.1"/>
    <property type="molecule type" value="Genomic_DNA"/>
</dbReference>
<reference evidence="7" key="2">
    <citation type="submission" date="2023-01" db="EMBL/GenBank/DDBJ databases">
        <authorList>
            <person name="Petersen C."/>
        </authorList>
    </citation>
    <scope>NUCLEOTIDE SEQUENCE</scope>
    <source>
        <strain evidence="7">IBT 15450</strain>
    </source>
</reference>